<dbReference type="GO" id="GO:1905515">
    <property type="term" value="P:non-motile cilium assembly"/>
    <property type="evidence" value="ECO:0007669"/>
    <property type="project" value="TreeGrafter"/>
</dbReference>
<keyword evidence="5 8" id="KW-0175">Coiled coil</keyword>
<keyword evidence="7" id="KW-0966">Cell projection</keyword>
<evidence type="ECO:0000256" key="9">
    <source>
        <dbReference type="SAM" id="MobiDB-lite"/>
    </source>
</evidence>
<dbReference type="GO" id="GO:0043010">
    <property type="term" value="P:camera-type eye development"/>
    <property type="evidence" value="ECO:0007669"/>
    <property type="project" value="TreeGrafter"/>
</dbReference>
<feature type="coiled-coil region" evidence="8">
    <location>
        <begin position="1521"/>
        <end position="1569"/>
    </location>
</feature>
<feature type="compositionally biased region" description="Basic and acidic residues" evidence="9">
    <location>
        <begin position="134"/>
        <end position="150"/>
    </location>
</feature>
<feature type="coiled-coil region" evidence="8">
    <location>
        <begin position="684"/>
        <end position="739"/>
    </location>
</feature>
<dbReference type="GeneID" id="115818198"/>
<dbReference type="PANTHER" id="PTHR18879">
    <property type="entry name" value="CENTROSOMAL PROTEIN OF 290 KDA"/>
    <property type="match status" value="1"/>
</dbReference>
<evidence type="ECO:0000256" key="6">
    <source>
        <dbReference type="ARBA" id="ARBA00023212"/>
    </source>
</evidence>
<feature type="coiled-coil region" evidence="8">
    <location>
        <begin position="1609"/>
        <end position="1740"/>
    </location>
</feature>
<feature type="coiled-coil region" evidence="8">
    <location>
        <begin position="591"/>
        <end position="653"/>
    </location>
</feature>
<reference evidence="12" key="1">
    <citation type="submission" date="2025-08" db="UniProtKB">
        <authorList>
            <consortium name="RefSeq"/>
        </authorList>
    </citation>
    <scope>IDENTIFICATION</scope>
</reference>
<gene>
    <name evidence="12" type="primary">cep290</name>
</gene>
<dbReference type="InterPro" id="IPR026201">
    <property type="entry name" value="Cep290"/>
</dbReference>
<evidence type="ECO:0000313" key="11">
    <source>
        <dbReference type="Proteomes" id="UP000504632"/>
    </source>
</evidence>
<dbReference type="GO" id="GO:0034451">
    <property type="term" value="C:centriolar satellite"/>
    <property type="evidence" value="ECO:0007669"/>
    <property type="project" value="TreeGrafter"/>
</dbReference>
<dbReference type="GO" id="GO:0001822">
    <property type="term" value="P:kidney development"/>
    <property type="evidence" value="ECO:0007669"/>
    <property type="project" value="TreeGrafter"/>
</dbReference>
<dbReference type="InterPro" id="IPR032321">
    <property type="entry name" value="Cep209_CC5"/>
</dbReference>
<dbReference type="InParanoid" id="A0A6J2VZ86"/>
<evidence type="ECO:0000256" key="1">
    <source>
        <dbReference type="ARBA" id="ARBA00004120"/>
    </source>
</evidence>
<feature type="compositionally biased region" description="Basic and acidic residues" evidence="9">
    <location>
        <begin position="1786"/>
        <end position="1814"/>
    </location>
</feature>
<evidence type="ECO:0000259" key="10">
    <source>
        <dbReference type="Pfam" id="PF16574"/>
    </source>
</evidence>
<dbReference type="FunCoup" id="A0A6J2VZ86">
    <property type="interactions" value="630"/>
</dbReference>
<comment type="subcellular location">
    <subcellularLocation>
        <location evidence="1">Cytoplasm</location>
        <location evidence="1">Cytoskeleton</location>
        <location evidence="1">Cilium basal body</location>
    </subcellularLocation>
    <subcellularLocation>
        <location evidence="2">Cytoplasm</location>
        <location evidence="2">Cytoskeleton</location>
        <location evidence="2">Microtubule organizing center</location>
        <location evidence="2">Centrosome</location>
    </subcellularLocation>
</comment>
<accession>A0A6J2VZ86</accession>
<dbReference type="PANTHER" id="PTHR18879:SF20">
    <property type="entry name" value="CENTROSOMAL PROTEIN OF 290 KDA"/>
    <property type="match status" value="1"/>
</dbReference>
<feature type="region of interest" description="Disordered" evidence="9">
    <location>
        <begin position="1786"/>
        <end position="1829"/>
    </location>
</feature>
<evidence type="ECO:0000256" key="8">
    <source>
        <dbReference type="SAM" id="Coils"/>
    </source>
</evidence>
<dbReference type="RefSeq" id="XP_030637377.1">
    <property type="nucleotide sequence ID" value="XM_030781517.1"/>
</dbReference>
<keyword evidence="6" id="KW-0206">Cytoskeleton</keyword>
<keyword evidence="4" id="KW-0970">Cilium biogenesis/degradation</keyword>
<feature type="coiled-coil region" evidence="8">
    <location>
        <begin position="1358"/>
        <end position="1392"/>
    </location>
</feature>
<feature type="region of interest" description="Disordered" evidence="9">
    <location>
        <begin position="1870"/>
        <end position="1901"/>
    </location>
</feature>
<evidence type="ECO:0000256" key="4">
    <source>
        <dbReference type="ARBA" id="ARBA00022794"/>
    </source>
</evidence>
<dbReference type="Pfam" id="PF16574">
    <property type="entry name" value="CEP209_CC5"/>
    <property type="match status" value="1"/>
</dbReference>
<dbReference type="GO" id="GO:0097711">
    <property type="term" value="P:ciliary basal body-plasma membrane docking"/>
    <property type="evidence" value="ECO:0007669"/>
    <property type="project" value="TreeGrafter"/>
</dbReference>
<dbReference type="GO" id="GO:0035869">
    <property type="term" value="C:ciliary transition zone"/>
    <property type="evidence" value="ECO:0007669"/>
    <property type="project" value="TreeGrafter"/>
</dbReference>
<evidence type="ECO:0000256" key="7">
    <source>
        <dbReference type="ARBA" id="ARBA00023273"/>
    </source>
</evidence>
<dbReference type="OrthoDB" id="6351660at2759"/>
<keyword evidence="3" id="KW-0963">Cytoplasm</keyword>
<feature type="coiled-coil region" evidence="8">
    <location>
        <begin position="777"/>
        <end position="836"/>
    </location>
</feature>
<proteinExistence type="predicted"/>
<dbReference type="CTD" id="80184"/>
<feature type="coiled-coil region" evidence="8">
    <location>
        <begin position="1059"/>
        <end position="1110"/>
    </location>
</feature>
<evidence type="ECO:0000256" key="2">
    <source>
        <dbReference type="ARBA" id="ARBA00004300"/>
    </source>
</evidence>
<feature type="coiled-coil region" evidence="8">
    <location>
        <begin position="475"/>
        <end position="558"/>
    </location>
</feature>
<organism evidence="11 12">
    <name type="scientific">Chanos chanos</name>
    <name type="common">Milkfish</name>
    <name type="synonym">Mugil chanos</name>
    <dbReference type="NCBI Taxonomy" id="29144"/>
    <lineage>
        <taxon>Eukaryota</taxon>
        <taxon>Metazoa</taxon>
        <taxon>Chordata</taxon>
        <taxon>Craniata</taxon>
        <taxon>Vertebrata</taxon>
        <taxon>Euteleostomi</taxon>
        <taxon>Actinopterygii</taxon>
        <taxon>Neopterygii</taxon>
        <taxon>Teleostei</taxon>
        <taxon>Ostariophysi</taxon>
        <taxon>Gonorynchiformes</taxon>
        <taxon>Chanidae</taxon>
        <taxon>Chanos</taxon>
    </lineage>
</organism>
<evidence type="ECO:0000256" key="3">
    <source>
        <dbReference type="ARBA" id="ARBA00022490"/>
    </source>
</evidence>
<evidence type="ECO:0000313" key="12">
    <source>
        <dbReference type="RefSeq" id="XP_030637377.1"/>
    </source>
</evidence>
<dbReference type="GO" id="GO:1905349">
    <property type="term" value="P:ciliary transition zone assembly"/>
    <property type="evidence" value="ECO:0007669"/>
    <property type="project" value="TreeGrafter"/>
</dbReference>
<keyword evidence="11" id="KW-1185">Reference proteome</keyword>
<feature type="region of interest" description="Disordered" evidence="9">
    <location>
        <begin position="134"/>
        <end position="154"/>
    </location>
</feature>
<feature type="domain" description="Centrosomal protein of 290kDa coiled-coil region" evidence="10">
    <location>
        <begin position="1275"/>
        <end position="1402"/>
    </location>
</feature>
<protein>
    <submittedName>
        <fullName evidence="12">Centrosomal protein of 290 kDa</fullName>
    </submittedName>
</protein>
<dbReference type="Proteomes" id="UP000504632">
    <property type="component" value="Chromosome 1"/>
</dbReference>
<sequence length="2444" mass="284654">MAPGPDWNKLMKLDPEDLGKNADETMDVILKVKPRDLKDSGSEQMLQLFRISQTLVKLKVEEVNCACDVIDKAGAEQARMENELRAKIFKLENELEMAHQSAGGRGTHFLRDEIRQLESHLERREKELVQLEKEMTKERKANEELSLRAEEAEEENRKLKREIKKLKKKNEQLHQDVDFYRRELDQKEPVQSREESSETQKKLNAANRQLYQCLEELQRAEGDVAHLKSENEHLQQNLEESVKEMEKMTDEYNKMKIVVQQTDGMMDQLRKERDQAKLQVRELTEQIQRRAEEDDPVMATVNARVDEWRKVLSGKDEEILEYQQMIRDLREKLRVSQMDSDKRNIIALQQAVQERDNQIKMLSDQLEQYTAEMEKNAALIEELKKPIKKDKGLLSSVQQRKTEELRIKLQAAETRALEAERVAELAETDARDKDKELSDTLQRMRLYESGTDGLETAIGEIKDCKNQIRVRDREIEVMTKEINRLELKINDLLDENEDLRERLGLNPKEEVDVTEFRRSKALRQRQYKAENQVLMKEIERLEEERLELKKQIRGLVKDKGNTGFSNSLLEVDEEERPARITQTRTPIRTTDNELKQKNEYLQKELNHKERELELKRTESSQFKAKLDEMLKENKQLEQGMKDILQAIQEAQKNAATQIGMNIPSLERLVSALEMKNSEGKFDANLHLRAQIDQLTGRNEVLRQEMKKAREEAAKTLNEMMKANEKVARLEIEIEAAQKSVGSGVVHKTLSLPEEMAPSSVEVINSLNEYLIQLLQEIKNKDDSNKQLDLALEEYKRKFAVVRHQQGLLYKEYQSEKESWQKEKDSLMEMKTKLEEQKEVDAVKIKEFNSWLEALEKDPSETKRQVAEAARKMTVLRVNEKSLTRRCTTLLELEQHLRKENGKLKDDFVQMEVAVTEKIGYLQRFKEMAAFKMAALQKSLDDSVPASELERANKQYTELTIKYRDLLQKDNHLVQKTTTMETLENENVSLHDHISSISKELEITKEKLHTLEQAWEHISSTGGDSGMNKAAKAMANSEIVSVSKRITTLEMKELNERQRAEHAQKMYEHLRNSLKQVEERNFELETKFAELTKLNLEAQQTERELRDELANSVSKAVSEADRARIAQLERAQVESRIEVSKLREVSDVAKMQVSTLEARQQCREKEAEALRKQVLEYQAQSDEKALIAKLHQHIVALQLSETAAISKLEASAVQLRKLEAQKLRLEQQTDNLQQALWHSRQEGRQRARHLRQTIQALRQQFSGALPLSQQEKFSHTMLRLQEDRQRAREEMRNAEEERRKAEGKAHELELRLRGLEELTATLKDAKGAQKVSEWHKKLEEARLQELRRSRELGMQREEIRYLKNMVAEQERTISSLEEELVQQKNLLEERQLTWDQREVELERQLDTYEKQQNEVLGTAQKFEEATGALPDPNLPLANQLDYALNKIKEHVRLILETQTTCKVLDEKLKEKEAALWKAEQNILSRDKVINELRLRLPATAEREKLLADLSKREDDPENQPALKVAHQTINNLQGRLDQKEEVLKKYQNLLARARQEQEEISKRHEEVVRTLHQKLELHTETSLDRFKQTALELMKKPTIAVPTSKHLVRLAEMEQTVAEQDNSLSSLTQKLRAVTAELDKQRQLSVLQAKEHNLDMAKLEERHVSQTKGLAQEAEELRVQLAQMEKEVQYLRTELEAQKEANVRSPSNTMKNLVERLKAQLALKEKQQKALSKALLELRKELMSHAEQQIIINAAQREETLNIEQIVDKHTKELRARVQELTEELQGAKENVRATRGRESSLKEEVENLNRELQRSQKTQNRLQSEKETLQDELEEVKQKVKRLTSSLQAESEGKGPAVEALQKKIRKLESELERRNMSEHTEKKTVREDKSSKEEMMRWEEGKKWQARMDKLRNILKEKEKEMDVLSKQHATLKELYNRLEQEKASLQKKLRSRGVTADQVVGTRTLESEREVEELKRRNADLEQLIQTIKQQQALPRDAAMEDMALRNQYLEEKLHSLENQLSKEPPSRPSTSGRGSGTPSQKEHELQRENLKLSSENLELRLQLEQANKDLPRLKDQVTDLKEMCEVLKKEKAEAERKLGQVRGSGRSGKTVPELEKTIGLMKKVVERVQRENEGLKKTSATAAQEQLAELEREHAKLKSEYNRLKTQTEAQITARLETRAKGVEKIVMENEQLRKNIKKETEACEKLRVAKASLEVTNERLQAELEEAKQRVLLARATGSSKEVPESKNWKSTVVTRLFETKMKELENEVSQKNSRLSELQLQLREAKEKDQDTQRVITELKEQMQLLKNFPAGAKKDDLFREFQSTRLANNKLEKEKAALLQKLQMYEEQFGTSMSGPGYTELQAQMKAAEIEKQQLQDEVRKLKRELENFDPTFFEELEDLKYNYSAEVKKNIILEEQLKKLSDRFGVSVDIPTNVSIS</sequence>
<feature type="region of interest" description="Disordered" evidence="9">
    <location>
        <begin position="2021"/>
        <end position="2050"/>
    </location>
</feature>
<feature type="compositionally biased region" description="Low complexity" evidence="9">
    <location>
        <begin position="2031"/>
        <end position="2042"/>
    </location>
</feature>
<evidence type="ECO:0000256" key="5">
    <source>
        <dbReference type="ARBA" id="ARBA00023054"/>
    </source>
</evidence>
<name>A0A6J2VZ86_CHACN</name>
<feature type="coiled-coil region" evidence="8">
    <location>
        <begin position="1207"/>
        <end position="1324"/>
    </location>
</feature>